<dbReference type="AlphaFoldDB" id="A0ABD0WBC6"/>
<dbReference type="Proteomes" id="UP001557470">
    <property type="component" value="Unassembled WGS sequence"/>
</dbReference>
<sequence length="135" mass="15129">MDQAWPQWDSGSQAHRDLYEPNTTGPQSIRQQANSPSPSRFLMTRLPVSLSLLLLFLPDHLLLYLCVCQSGWLQESEASWDAVKSGCSETSARFTKATPALAVSKRHLSPPVGRMEVNHIINITRTRLYLPRGPT</sequence>
<gene>
    <name evidence="2" type="ORF">UPYG_G00220210</name>
</gene>
<proteinExistence type="predicted"/>
<feature type="region of interest" description="Disordered" evidence="1">
    <location>
        <begin position="1"/>
        <end position="38"/>
    </location>
</feature>
<evidence type="ECO:0000313" key="2">
    <source>
        <dbReference type="EMBL" id="KAL0968939.1"/>
    </source>
</evidence>
<evidence type="ECO:0000313" key="3">
    <source>
        <dbReference type="Proteomes" id="UP001557470"/>
    </source>
</evidence>
<name>A0ABD0WBC6_UMBPY</name>
<organism evidence="2 3">
    <name type="scientific">Umbra pygmaea</name>
    <name type="common">Eastern mudminnow</name>
    <dbReference type="NCBI Taxonomy" id="75934"/>
    <lineage>
        <taxon>Eukaryota</taxon>
        <taxon>Metazoa</taxon>
        <taxon>Chordata</taxon>
        <taxon>Craniata</taxon>
        <taxon>Vertebrata</taxon>
        <taxon>Euteleostomi</taxon>
        <taxon>Actinopterygii</taxon>
        <taxon>Neopterygii</taxon>
        <taxon>Teleostei</taxon>
        <taxon>Protacanthopterygii</taxon>
        <taxon>Esociformes</taxon>
        <taxon>Umbridae</taxon>
        <taxon>Umbra</taxon>
    </lineage>
</organism>
<dbReference type="EMBL" id="JAGEUA010000007">
    <property type="protein sequence ID" value="KAL0968939.1"/>
    <property type="molecule type" value="Genomic_DNA"/>
</dbReference>
<accession>A0ABD0WBC6</accession>
<comment type="caution">
    <text evidence="2">The sequence shown here is derived from an EMBL/GenBank/DDBJ whole genome shotgun (WGS) entry which is preliminary data.</text>
</comment>
<feature type="compositionally biased region" description="Polar residues" evidence="1">
    <location>
        <begin position="21"/>
        <end position="38"/>
    </location>
</feature>
<protein>
    <submittedName>
        <fullName evidence="2">Uncharacterized protein</fullName>
    </submittedName>
</protein>
<evidence type="ECO:0000256" key="1">
    <source>
        <dbReference type="SAM" id="MobiDB-lite"/>
    </source>
</evidence>
<reference evidence="2 3" key="1">
    <citation type="submission" date="2024-06" db="EMBL/GenBank/DDBJ databases">
        <authorList>
            <person name="Pan Q."/>
            <person name="Wen M."/>
            <person name="Jouanno E."/>
            <person name="Zahm M."/>
            <person name="Klopp C."/>
            <person name="Cabau C."/>
            <person name="Louis A."/>
            <person name="Berthelot C."/>
            <person name="Parey E."/>
            <person name="Roest Crollius H."/>
            <person name="Montfort J."/>
            <person name="Robinson-Rechavi M."/>
            <person name="Bouchez O."/>
            <person name="Lampietro C."/>
            <person name="Lopez Roques C."/>
            <person name="Donnadieu C."/>
            <person name="Postlethwait J."/>
            <person name="Bobe J."/>
            <person name="Verreycken H."/>
            <person name="Guiguen Y."/>
        </authorList>
    </citation>
    <scope>NUCLEOTIDE SEQUENCE [LARGE SCALE GENOMIC DNA]</scope>
    <source>
        <strain evidence="2">Up_M1</strain>
        <tissue evidence="2">Testis</tissue>
    </source>
</reference>
<keyword evidence="3" id="KW-1185">Reference proteome</keyword>